<dbReference type="PANTHER" id="PTHR30273">
    <property type="entry name" value="PERIPLASMIC SIGNAL SENSOR AND SIGMA FACTOR ACTIVATOR FECR-RELATED"/>
    <property type="match status" value="1"/>
</dbReference>
<proteinExistence type="predicted"/>
<keyword evidence="1" id="KW-0175">Coiled coil</keyword>
<keyword evidence="6" id="KW-1185">Reference proteome</keyword>
<dbReference type="Gene3D" id="3.55.50.30">
    <property type="match status" value="1"/>
</dbReference>
<evidence type="ECO:0000256" key="1">
    <source>
        <dbReference type="SAM" id="Coils"/>
    </source>
</evidence>
<feature type="coiled-coil region" evidence="1">
    <location>
        <begin position="9"/>
        <end position="37"/>
    </location>
</feature>
<evidence type="ECO:0000313" key="6">
    <source>
        <dbReference type="Proteomes" id="UP000646484"/>
    </source>
</evidence>
<feature type="domain" description="Protein FecR C-terminal" evidence="4">
    <location>
        <begin position="324"/>
        <end position="392"/>
    </location>
</feature>
<dbReference type="RefSeq" id="WP_186975901.1">
    <property type="nucleotide sequence ID" value="NZ_JACOOH010000004.1"/>
</dbReference>
<evidence type="ECO:0000313" key="5">
    <source>
        <dbReference type="EMBL" id="MBC5621345.1"/>
    </source>
</evidence>
<feature type="transmembrane region" description="Helical" evidence="2">
    <location>
        <begin position="90"/>
        <end position="108"/>
    </location>
</feature>
<evidence type="ECO:0000256" key="2">
    <source>
        <dbReference type="SAM" id="Phobius"/>
    </source>
</evidence>
<dbReference type="InterPro" id="IPR012373">
    <property type="entry name" value="Ferrdict_sens_TM"/>
</dbReference>
<evidence type="ECO:0000259" key="4">
    <source>
        <dbReference type="Pfam" id="PF16344"/>
    </source>
</evidence>
<comment type="caution">
    <text evidence="5">The sequence shown here is derived from an EMBL/GenBank/DDBJ whole genome shotgun (WGS) entry which is preliminary data.</text>
</comment>
<dbReference type="Proteomes" id="UP000646484">
    <property type="component" value="Unassembled WGS sequence"/>
</dbReference>
<accession>A0ABR7D1U8</accession>
<dbReference type="EMBL" id="JACOOH010000004">
    <property type="protein sequence ID" value="MBC5621345.1"/>
    <property type="molecule type" value="Genomic_DNA"/>
</dbReference>
<dbReference type="Gene3D" id="2.60.120.1440">
    <property type="match status" value="1"/>
</dbReference>
<protein>
    <submittedName>
        <fullName evidence="5">FecR domain-containing protein</fullName>
    </submittedName>
</protein>
<dbReference type="InterPro" id="IPR032508">
    <property type="entry name" value="FecR_C"/>
</dbReference>
<organism evidence="5 6">
    <name type="scientific">Butyricimonas hominis</name>
    <dbReference type="NCBI Taxonomy" id="2763032"/>
    <lineage>
        <taxon>Bacteria</taxon>
        <taxon>Pseudomonadati</taxon>
        <taxon>Bacteroidota</taxon>
        <taxon>Bacteroidia</taxon>
        <taxon>Bacteroidales</taxon>
        <taxon>Odoribacteraceae</taxon>
        <taxon>Butyricimonas</taxon>
    </lineage>
</organism>
<name>A0ABR7D1U8_9BACT</name>
<sequence>MKRCGFTVFEIVEEVLRNFLNENDEKKREEFQKLINEPALLNNGKELADRKQVVAWLKEPSRFSSQKAYSEFKVYVRGQQRQIWRRRIRYVAAVLILPFLVGGIYYWHVINSEKEDQNSETQLIHPIAFKASIELDDGKRVYLGAEEGKITLSDQTEIIRDQKQVVYAASDSLDVHKMIYHDLCVPRGGEYALVLSDSTKIWINADSKLRYPVQFNGKEREVFLLEGEAYFEVTKNSEKPFLVRTSRGTVKVLGTEFNVRNYKDEGCVVTTLVNGSVQFGSNQNPESNTVLRPGYQIIAGSVIEDWIVQKVNLKEYVGWKEGLYVFNNMTLEELMRTVERNYDVTVFFASEECKFLRFSGDLRKYDDVRNFLRYIEIGGDVRFVIKERVITIYKK</sequence>
<keyword evidence="2" id="KW-0472">Membrane</keyword>
<reference evidence="5 6" key="1">
    <citation type="submission" date="2020-08" db="EMBL/GenBank/DDBJ databases">
        <title>Genome public.</title>
        <authorList>
            <person name="Liu C."/>
            <person name="Sun Q."/>
        </authorList>
    </citation>
    <scope>NUCLEOTIDE SEQUENCE [LARGE SCALE GENOMIC DNA]</scope>
    <source>
        <strain evidence="5 6">NSJ-56</strain>
    </source>
</reference>
<dbReference type="InterPro" id="IPR006860">
    <property type="entry name" value="FecR"/>
</dbReference>
<feature type="domain" description="FecR protein" evidence="3">
    <location>
        <begin position="187"/>
        <end position="277"/>
    </location>
</feature>
<evidence type="ECO:0000259" key="3">
    <source>
        <dbReference type="Pfam" id="PF04773"/>
    </source>
</evidence>
<dbReference type="Pfam" id="PF04773">
    <property type="entry name" value="FecR"/>
    <property type="match status" value="1"/>
</dbReference>
<keyword evidence="2" id="KW-0812">Transmembrane</keyword>
<dbReference type="PANTHER" id="PTHR30273:SF2">
    <property type="entry name" value="PROTEIN FECR"/>
    <property type="match status" value="1"/>
</dbReference>
<gene>
    <name evidence="5" type="ORF">H8S64_09565</name>
</gene>
<keyword evidence="2" id="KW-1133">Transmembrane helix</keyword>
<dbReference type="Pfam" id="PF16344">
    <property type="entry name" value="FecR_C"/>
    <property type="match status" value="1"/>
</dbReference>